<dbReference type="AlphaFoldDB" id="A0A1M6DFT9"/>
<dbReference type="OrthoDB" id="877199at2"/>
<sequence>MSNGRSVFSLGKAGHTVAAGLLGAALLAACSPDSGPKALPPPTGHFEGRVTYQGADLRTTLDLRETRPGQLQADLRFPDLQGLGFPAENLTFKSPQLRFERQPGAKAGNLVVEAIREGDFLRGLLTTDSVKADLLLVRRGKPDPRPYRETPVRFRSGPLTLAGTLLIPTADTLRRHPAVVLLHSSASPHQRALRAYADLLARHGFAALLYDRRDAARPPAIPSPPELAEDALAAVQALKRNAAVDSVHIGLWGIGQGGHVAALAAGGPGKKVAFVVAVSGPGVPLATATRFQAMAALRQRGAAPAEVRQATQAFEQLERYVRRNGQGDTTQLHQTLQTLWQQPWAAFTTLPRRIPTTTELQTQPRWRDLLLDPRAAWQQVRVPALLLYGAADDQQDARESARRLRGVVGYRRGSVVRVYANANHEIMLPAGVRPDTDGKWDWPRPAPGYIDDMMTWMKQAAK</sequence>
<proteinExistence type="predicted"/>
<name>A0A1M6DFT9_9BACT</name>
<dbReference type="InterPro" id="IPR022742">
    <property type="entry name" value="Hydrolase_4"/>
</dbReference>
<dbReference type="GO" id="GO:0052689">
    <property type="term" value="F:carboxylic ester hydrolase activity"/>
    <property type="evidence" value="ECO:0007669"/>
    <property type="project" value="TreeGrafter"/>
</dbReference>
<dbReference type="EMBL" id="FQYN01000002">
    <property type="protein sequence ID" value="SHI72136.1"/>
    <property type="molecule type" value="Genomic_DNA"/>
</dbReference>
<evidence type="ECO:0000313" key="3">
    <source>
        <dbReference type="Proteomes" id="UP000184418"/>
    </source>
</evidence>
<protein>
    <submittedName>
        <fullName evidence="2">Alpha/beta hydrolase family protein</fullName>
    </submittedName>
</protein>
<dbReference type="Pfam" id="PF12146">
    <property type="entry name" value="Hydrolase_4"/>
    <property type="match status" value="1"/>
</dbReference>
<dbReference type="PROSITE" id="PS51257">
    <property type="entry name" value="PROKAR_LIPOPROTEIN"/>
    <property type="match status" value="1"/>
</dbReference>
<dbReference type="Proteomes" id="UP000184418">
    <property type="component" value="Unassembled WGS sequence"/>
</dbReference>
<dbReference type="PANTHER" id="PTHR43265">
    <property type="entry name" value="ESTERASE ESTD"/>
    <property type="match status" value="1"/>
</dbReference>
<keyword evidence="3" id="KW-1185">Reference proteome</keyword>
<organism evidence="2 3">
    <name type="scientific">Hymenobacter daecheongensis DSM 21074</name>
    <dbReference type="NCBI Taxonomy" id="1121955"/>
    <lineage>
        <taxon>Bacteria</taxon>
        <taxon>Pseudomonadati</taxon>
        <taxon>Bacteroidota</taxon>
        <taxon>Cytophagia</taxon>
        <taxon>Cytophagales</taxon>
        <taxon>Hymenobacteraceae</taxon>
        <taxon>Hymenobacter</taxon>
    </lineage>
</organism>
<feature type="domain" description="Serine aminopeptidase S33" evidence="1">
    <location>
        <begin position="178"/>
        <end position="427"/>
    </location>
</feature>
<keyword evidence="2" id="KW-0378">Hydrolase</keyword>
<dbReference type="PANTHER" id="PTHR43265:SF1">
    <property type="entry name" value="ESTERASE ESTD"/>
    <property type="match status" value="1"/>
</dbReference>
<dbReference type="InterPro" id="IPR053145">
    <property type="entry name" value="AB_hydrolase_Est10"/>
</dbReference>
<dbReference type="SUPFAM" id="SSF53474">
    <property type="entry name" value="alpha/beta-Hydrolases"/>
    <property type="match status" value="1"/>
</dbReference>
<dbReference type="STRING" id="1121955.SAMN02745146_1496"/>
<accession>A0A1M6DFT9</accession>
<evidence type="ECO:0000313" key="2">
    <source>
        <dbReference type="EMBL" id="SHI72136.1"/>
    </source>
</evidence>
<dbReference type="InterPro" id="IPR029058">
    <property type="entry name" value="AB_hydrolase_fold"/>
</dbReference>
<gene>
    <name evidence="2" type="ORF">SAMN02745146_1496</name>
</gene>
<evidence type="ECO:0000259" key="1">
    <source>
        <dbReference type="Pfam" id="PF12146"/>
    </source>
</evidence>
<dbReference type="Gene3D" id="3.40.50.1820">
    <property type="entry name" value="alpha/beta hydrolase"/>
    <property type="match status" value="1"/>
</dbReference>
<dbReference type="RefSeq" id="WP_143164041.1">
    <property type="nucleotide sequence ID" value="NZ_FQYN01000002.1"/>
</dbReference>
<reference evidence="2 3" key="1">
    <citation type="submission" date="2016-11" db="EMBL/GenBank/DDBJ databases">
        <authorList>
            <person name="Jaros S."/>
            <person name="Januszkiewicz K."/>
            <person name="Wedrychowicz H."/>
        </authorList>
    </citation>
    <scope>NUCLEOTIDE SEQUENCE [LARGE SCALE GENOMIC DNA]</scope>
    <source>
        <strain evidence="2 3">DSM 21074</strain>
    </source>
</reference>